<dbReference type="HAMAP" id="MF_02087">
    <property type="entry name" value="PLP_homeostasis"/>
    <property type="match status" value="1"/>
</dbReference>
<reference evidence="5 6" key="1">
    <citation type="journal article" date="2013" name="Genome Announc.">
        <title>Complete Genome Sequence of a Chinese Strain of 'Candidatus Liberibacter asiaticus'.</title>
        <authorList>
            <person name="Lin H."/>
            <person name="Han C.S."/>
            <person name="Liu B."/>
            <person name="Lou B."/>
            <person name="Bai X."/>
            <person name="Deng C."/>
            <person name="Civerolo E.L."/>
            <person name="Gupta G."/>
        </authorList>
    </citation>
    <scope>NUCLEOTIDE SEQUENCE [LARGE SCALE GENOMIC DNA]</scope>
    <source>
        <strain evidence="6">gxpsy</strain>
    </source>
</reference>
<evidence type="ECO:0000313" key="5">
    <source>
        <dbReference type="EMBL" id="AGH16761.1"/>
    </source>
</evidence>
<dbReference type="InterPro" id="IPR029066">
    <property type="entry name" value="PLP-binding_barrel"/>
</dbReference>
<dbReference type="EMBL" id="CP004005">
    <property type="protein sequence ID" value="AGH16761.1"/>
    <property type="molecule type" value="Genomic_DNA"/>
</dbReference>
<evidence type="ECO:0000259" key="4">
    <source>
        <dbReference type="Pfam" id="PF01168"/>
    </source>
</evidence>
<dbReference type="SUPFAM" id="SSF51419">
    <property type="entry name" value="PLP-binding barrel"/>
    <property type="match status" value="1"/>
</dbReference>
<dbReference type="Proteomes" id="UP000011820">
    <property type="component" value="Chromosome"/>
</dbReference>
<dbReference type="RefSeq" id="WP_012778741.1">
    <property type="nucleotide sequence ID" value="NC_020549.1"/>
</dbReference>
<dbReference type="InterPro" id="IPR011078">
    <property type="entry name" value="PyrdxlP_homeostasis"/>
</dbReference>
<keyword evidence="1 2" id="KW-0663">Pyridoxal phosphate</keyword>
<dbReference type="PANTHER" id="PTHR10146">
    <property type="entry name" value="PROLINE SYNTHETASE CO-TRANSCRIBED BACTERIAL HOMOLOG PROTEIN"/>
    <property type="match status" value="1"/>
</dbReference>
<name>A0ABM5NFZ9_LIBAS</name>
<dbReference type="Gene3D" id="3.20.20.10">
    <property type="entry name" value="Alanine racemase"/>
    <property type="match status" value="1"/>
</dbReference>
<keyword evidence="6" id="KW-1185">Reference proteome</keyword>
<dbReference type="NCBIfam" id="TIGR00044">
    <property type="entry name" value="YggS family pyridoxal phosphate-dependent enzyme"/>
    <property type="match status" value="1"/>
</dbReference>
<dbReference type="PANTHER" id="PTHR10146:SF14">
    <property type="entry name" value="PYRIDOXAL PHOSPHATE HOMEOSTASIS PROTEIN"/>
    <property type="match status" value="1"/>
</dbReference>
<feature type="domain" description="Alanine racemase N-terminal" evidence="4">
    <location>
        <begin position="16"/>
        <end position="219"/>
    </location>
</feature>
<feature type="modified residue" description="N6-(pyridoxal phosphate)lysine" evidence="2">
    <location>
        <position position="35"/>
    </location>
</feature>
<comment type="function">
    <text evidence="2">Pyridoxal 5'-phosphate (PLP)-binding protein, which is involved in PLP homeostasis.</text>
</comment>
<protein>
    <recommendedName>
        <fullName evidence="2">Pyridoxal phosphate homeostasis protein</fullName>
        <shortName evidence="2">PLP homeostasis protein</shortName>
    </recommendedName>
</protein>
<dbReference type="PIRSF" id="PIRSF004848">
    <property type="entry name" value="YBL036c_PLPDEIII"/>
    <property type="match status" value="1"/>
</dbReference>
<comment type="similarity">
    <text evidence="2 3">Belongs to the pyridoxal phosphate-binding protein YggS/PROSC family.</text>
</comment>
<gene>
    <name evidence="5" type="ORF">WSI_01955</name>
</gene>
<dbReference type="GeneID" id="93076768"/>
<organism evidence="5 6">
    <name type="scientific">Candidatus Liberibacter asiaticus str. gxpsy</name>
    <dbReference type="NCBI Taxonomy" id="1174529"/>
    <lineage>
        <taxon>Bacteria</taxon>
        <taxon>Pseudomonadati</taxon>
        <taxon>Pseudomonadota</taxon>
        <taxon>Alphaproteobacteria</taxon>
        <taxon>Hyphomicrobiales</taxon>
        <taxon>Rhizobiaceae</taxon>
        <taxon>Liberibacter</taxon>
    </lineage>
</organism>
<evidence type="ECO:0000256" key="2">
    <source>
        <dbReference type="HAMAP-Rule" id="MF_02087"/>
    </source>
</evidence>
<evidence type="ECO:0000256" key="1">
    <source>
        <dbReference type="ARBA" id="ARBA00022898"/>
    </source>
</evidence>
<sequence>MSLGNKLQVFKQKIENSAILAKRPKDSVSLVAVSKMVDSKKIRVALSCGQVIFAENKLQEAKKKWIPLRKEWDVQLRFIGSLQSNKVSEIVSLFDVIETVSREKTASLLSLEMIKQSRFLPVYIQVNTGYEIQKSGIMPNQTKDFVILCRQKYQLNVEGLMCIPPAMGNPKPHFYLLSEIARECKLTKLSMGMTRDFELAIASGATSVRIGSGIFGERPCQT</sequence>
<evidence type="ECO:0000313" key="6">
    <source>
        <dbReference type="Proteomes" id="UP000011820"/>
    </source>
</evidence>
<dbReference type="InterPro" id="IPR001608">
    <property type="entry name" value="Ala_racemase_N"/>
</dbReference>
<dbReference type="Pfam" id="PF01168">
    <property type="entry name" value="Ala_racemase_N"/>
    <property type="match status" value="1"/>
</dbReference>
<accession>A0ABM5NFZ9</accession>
<evidence type="ECO:0000256" key="3">
    <source>
        <dbReference type="RuleBase" id="RU004514"/>
    </source>
</evidence>
<proteinExistence type="inferred from homology"/>
<dbReference type="CDD" id="cd00635">
    <property type="entry name" value="PLPDE_III_YBL036c_like"/>
    <property type="match status" value="1"/>
</dbReference>